<protein>
    <recommendedName>
        <fullName evidence="10">Origin recognition complex subunit 3 winged helix C-terminal domain-containing protein</fullName>
    </recommendedName>
</protein>
<dbReference type="InterPro" id="IPR020795">
    <property type="entry name" value="ORC3"/>
</dbReference>
<dbReference type="PANTHER" id="PTHR12748:SF0">
    <property type="entry name" value="ORIGIN RECOGNITION COMPLEX SUBUNIT 3"/>
    <property type="match status" value="1"/>
</dbReference>
<dbReference type="GO" id="GO:0006270">
    <property type="term" value="P:DNA replication initiation"/>
    <property type="evidence" value="ECO:0007669"/>
    <property type="project" value="TreeGrafter"/>
</dbReference>
<keyword evidence="3" id="KW-0235">DNA replication</keyword>
<evidence type="ECO:0000256" key="2">
    <source>
        <dbReference type="ARBA" id="ARBA00010977"/>
    </source>
</evidence>
<evidence type="ECO:0000256" key="1">
    <source>
        <dbReference type="ARBA" id="ARBA00004123"/>
    </source>
</evidence>
<evidence type="ECO:0000313" key="9">
    <source>
        <dbReference type="Proteomes" id="UP000053237"/>
    </source>
</evidence>
<dbReference type="Pfam" id="PF18137">
    <property type="entry name" value="WHD_ORC"/>
    <property type="match status" value="1"/>
</dbReference>
<dbReference type="GO" id="GO:0003688">
    <property type="term" value="F:DNA replication origin binding"/>
    <property type="evidence" value="ECO:0007669"/>
    <property type="project" value="TreeGrafter"/>
</dbReference>
<keyword evidence="9" id="KW-1185">Reference proteome</keyword>
<evidence type="ECO:0000256" key="4">
    <source>
        <dbReference type="ARBA" id="ARBA00023125"/>
    </source>
</evidence>
<sequence length="995" mass="116186">MTLPVGVLVRWPKSFASDAQNKNECQHRLNSPFHTNFTNPNAKLTYCALQEMAYLSAVKQLHSKVHRVLTEANTLSLNRVLGYLNAYQVAILNSQVFDSGLYPVAVLETGITNTFDHSWIHALTQKLILDAFQPVIVLYEQDIATLATARSLFEWLLLQFQLDHYAAEREIVWIRQQCEHQNITLPEFLWSEEWVSYNCDFGKREFGNKNRKPSVGITLDANGKESEAIFRKYVFERTAQSLKKEAEVYQNWLRDRTMTELLEIFHREISSRVVTSKSVLKDRYPAIYIRKKLWKRFSRCIMSRIEADIEFCDSDTETLILTFSEWIGRLQQWLEANENESLVYRSGIKTRSIAFQLAFRLYSILQRYRKMLQTATKAYQTSDCLKPLRELDQTRRLLSDLDEKLHTFELRYGFSPIPDPVIDSEKSPHLLVFVFEQAQAIHNRVFDDFVLIWNDFEDHTIVSTARFGFVLGVSSATVSNTQQSSGPHLPLGLQSLSLDLITHLEPEVFSLQNFSDFFDRVVEELFVEMALPVRISGSVLQSLCLQVSRGMIYTMHQLVQRIQLLLYFHYQHAPCSFLGHFQEKNHWHHPLHTFHASVHSSEALHHAATCEKDKWAHVQEAYDLASYRRREEDSIDENNLFENLMHSIWNLFDRNESRLMLQSLQDDDKVSEDQMVAELQALQSAQNAWTCGWKCFLAVCSHLEMNLSRDERFACLKAALDGQLFFTDAADSFEFVSSGSSIWNTTPLLSRLCRTFQQVSYKTLTHLLGDWKALFKTHNITINTSVEEAYHLCNYMADLLENKTNAPPRAEVRTTAKTMDYHVRMEVLTLLRENILDKLLVESTSRQRINVMWRSSALAEPQLKLMHQHIRMRHYDALHQIFRSSTTSNQLSWKTDVATVYQFYAQSPTMHLCIDDWYQFFVESLVKMEETTFTKYKSDRELYTIACEWPCTLQQEYAARFFRVLCIFRHLGLLKQKDEPFGGRQEQFVEKMVFL</sequence>
<evidence type="ECO:0000259" key="6">
    <source>
        <dbReference type="Pfam" id="PF07034"/>
    </source>
</evidence>
<evidence type="ECO:0008006" key="10">
    <source>
        <dbReference type="Google" id="ProtNLM"/>
    </source>
</evidence>
<dbReference type="STRING" id="65357.A0A024G736"/>
<feature type="domain" description="Origin recognition complex subunit 3 winged helix C-terminal" evidence="7">
    <location>
        <begin position="884"/>
        <end position="994"/>
    </location>
</feature>
<evidence type="ECO:0000259" key="7">
    <source>
        <dbReference type="Pfam" id="PF18137"/>
    </source>
</evidence>
<dbReference type="EMBL" id="CAIX01000033">
    <property type="protein sequence ID" value="CCI42354.1"/>
    <property type="molecule type" value="Genomic_DNA"/>
</dbReference>
<dbReference type="InParanoid" id="A0A024G736"/>
<keyword evidence="5" id="KW-0539">Nucleus</keyword>
<evidence type="ECO:0000256" key="5">
    <source>
        <dbReference type="ARBA" id="ARBA00023242"/>
    </source>
</evidence>
<organism evidence="8 9">
    <name type="scientific">Albugo candida</name>
    <dbReference type="NCBI Taxonomy" id="65357"/>
    <lineage>
        <taxon>Eukaryota</taxon>
        <taxon>Sar</taxon>
        <taxon>Stramenopiles</taxon>
        <taxon>Oomycota</taxon>
        <taxon>Peronosporomycetes</taxon>
        <taxon>Albuginales</taxon>
        <taxon>Albuginaceae</taxon>
        <taxon>Albugo</taxon>
    </lineage>
</organism>
<gene>
    <name evidence="8" type="ORF">BN9_031380</name>
</gene>
<comment type="caution">
    <text evidence="8">The sequence shown here is derived from an EMBL/GenBank/DDBJ whole genome shotgun (WGS) entry which is preliminary data.</text>
</comment>
<dbReference type="Pfam" id="PF07034">
    <property type="entry name" value="ORC3_N"/>
    <property type="match status" value="1"/>
</dbReference>
<evidence type="ECO:0000313" key="8">
    <source>
        <dbReference type="EMBL" id="CCI42354.1"/>
    </source>
</evidence>
<dbReference type="PANTHER" id="PTHR12748">
    <property type="entry name" value="ORIGIN RECOGNITION COMPLEX SUBUNIT 3"/>
    <property type="match status" value="1"/>
</dbReference>
<keyword evidence="4" id="KW-0238">DNA-binding</keyword>
<dbReference type="AlphaFoldDB" id="A0A024G736"/>
<evidence type="ECO:0000256" key="3">
    <source>
        <dbReference type="ARBA" id="ARBA00022705"/>
    </source>
</evidence>
<accession>A0A024G736</accession>
<proteinExistence type="inferred from homology"/>
<dbReference type="GO" id="GO:0031261">
    <property type="term" value="C:DNA replication preinitiation complex"/>
    <property type="evidence" value="ECO:0007669"/>
    <property type="project" value="TreeGrafter"/>
</dbReference>
<dbReference type="GO" id="GO:0005656">
    <property type="term" value="C:nuclear pre-replicative complex"/>
    <property type="evidence" value="ECO:0007669"/>
    <property type="project" value="TreeGrafter"/>
</dbReference>
<comment type="similarity">
    <text evidence="2">Belongs to the ORC3 family.</text>
</comment>
<reference evidence="8 9" key="1">
    <citation type="submission" date="2012-05" db="EMBL/GenBank/DDBJ databases">
        <title>Recombination and specialization in a pathogen metapopulation.</title>
        <authorList>
            <person name="Gardiner A."/>
            <person name="Kemen E."/>
            <person name="Schultz-Larsen T."/>
            <person name="MacLean D."/>
            <person name="Van Oosterhout C."/>
            <person name="Jones J.D.G."/>
        </authorList>
    </citation>
    <scope>NUCLEOTIDE SEQUENCE [LARGE SCALE GENOMIC DNA]</scope>
    <source>
        <strain evidence="8 9">Ac Nc2</strain>
    </source>
</reference>
<feature type="domain" description="Origin recognition complex subunit 3 N-terminal" evidence="6">
    <location>
        <begin position="364"/>
        <end position="578"/>
    </location>
</feature>
<dbReference type="InterPro" id="IPR040855">
    <property type="entry name" value="ORC_WH_C"/>
</dbReference>
<dbReference type="GO" id="GO:0005664">
    <property type="term" value="C:nuclear origin of replication recognition complex"/>
    <property type="evidence" value="ECO:0007669"/>
    <property type="project" value="InterPro"/>
</dbReference>
<name>A0A024G736_9STRA</name>
<comment type="subcellular location">
    <subcellularLocation>
        <location evidence="1">Nucleus</location>
    </subcellularLocation>
</comment>
<dbReference type="Proteomes" id="UP000053237">
    <property type="component" value="Unassembled WGS sequence"/>
</dbReference>
<dbReference type="InterPro" id="IPR045667">
    <property type="entry name" value="ORC3_N"/>
</dbReference>